<evidence type="ECO:0000256" key="5">
    <source>
        <dbReference type="ARBA" id="ARBA00022692"/>
    </source>
</evidence>
<dbReference type="Gene3D" id="3.10.100.10">
    <property type="entry name" value="Mannose-Binding Protein A, subunit A"/>
    <property type="match status" value="1"/>
</dbReference>
<evidence type="ECO:0000256" key="16">
    <source>
        <dbReference type="SAM" id="SignalP"/>
    </source>
</evidence>
<evidence type="ECO:0000256" key="7">
    <source>
        <dbReference type="ARBA" id="ARBA00022734"/>
    </source>
</evidence>
<keyword evidence="8" id="KW-0677">Repeat</keyword>
<dbReference type="Pfam" id="PF00008">
    <property type="entry name" value="EGF"/>
    <property type="match status" value="1"/>
</dbReference>
<dbReference type="CDD" id="cd00054">
    <property type="entry name" value="EGF_CA"/>
    <property type="match status" value="1"/>
</dbReference>
<evidence type="ECO:0000259" key="17">
    <source>
        <dbReference type="PROSITE" id="PS50041"/>
    </source>
</evidence>
<dbReference type="AlphaFoldDB" id="A0AA88LXL1"/>
<dbReference type="InterPro" id="IPR009030">
    <property type="entry name" value="Growth_fac_rcpt_cys_sf"/>
</dbReference>
<dbReference type="SUPFAM" id="SSF56436">
    <property type="entry name" value="C-type lectin-like"/>
    <property type="match status" value="1"/>
</dbReference>
<comment type="function">
    <text evidence="13">Endothelial cell receptor that plays a critical role in regulating several physiological processes including hemostasis, coagulation, fibrinolysis, inflammation, and angiogenesis. Acts as a cofactor for thrombin activation of protein C/PROC on the surface of vascular endothelial cells leading to initiation of the activated protein C anticoagulant pathway. Also accelerates the activation of the plasma carboxypeptidase B2/CPB2, which catalyzes removal of C-terminal basic amino acids from its substrates including kinins or anaphylatoxins leading to fibrinolysis inhibition. Plays critical protective roles in changing the cleavage specificity of protease-activated receptor 1/PAR1, inhibiting endothelial cell permeability and inflammation. Suppresses inflammation distinctly from its anticoagulant cofactor activity by sequestering HMGB1 thereby preventing it from engaging cellular receptors such as RAGE and contributing to the inflammatory response.</text>
</comment>
<keyword evidence="9" id="KW-0325">Glycoprotein</keyword>
<dbReference type="InterPro" id="IPR016187">
    <property type="entry name" value="CTDL_fold"/>
</dbReference>
<dbReference type="Pfam" id="PF09064">
    <property type="entry name" value="EGF_Tme5"/>
    <property type="match status" value="1"/>
</dbReference>
<keyword evidence="12" id="KW-1015">Disulfide bond</keyword>
<dbReference type="Pfam" id="PF00059">
    <property type="entry name" value="Lectin_C"/>
    <property type="match status" value="1"/>
</dbReference>
<dbReference type="InterPro" id="IPR001304">
    <property type="entry name" value="C-type_lectin-like"/>
</dbReference>
<dbReference type="InterPro" id="IPR000152">
    <property type="entry name" value="EGF-type_Asp/Asn_hydroxyl_site"/>
</dbReference>
<dbReference type="PANTHER" id="PTHR14789">
    <property type="entry name" value="CHONDROLECTIN VARIANT CHODLFDELTAE"/>
    <property type="match status" value="1"/>
</dbReference>
<dbReference type="GO" id="GO:0004888">
    <property type="term" value="F:transmembrane signaling receptor activity"/>
    <property type="evidence" value="ECO:0007669"/>
    <property type="project" value="InterPro"/>
</dbReference>
<dbReference type="PANTHER" id="PTHR14789:SF9">
    <property type="entry name" value="THROMBOMODULIN"/>
    <property type="match status" value="1"/>
</dbReference>
<comment type="caution">
    <text evidence="18">The sequence shown here is derived from an EMBL/GenBank/DDBJ whole genome shotgun (WGS) entry which is preliminary data.</text>
</comment>
<evidence type="ECO:0000256" key="9">
    <source>
        <dbReference type="ARBA" id="ARBA00022974"/>
    </source>
</evidence>
<evidence type="ECO:0000256" key="11">
    <source>
        <dbReference type="ARBA" id="ARBA00023136"/>
    </source>
</evidence>
<keyword evidence="3" id="KW-0245">EGF-like domain</keyword>
<dbReference type="InterPro" id="IPR000742">
    <property type="entry name" value="EGF"/>
</dbReference>
<protein>
    <recommendedName>
        <fullName evidence="2">Thrombomodulin</fullName>
    </recommendedName>
</protein>
<evidence type="ECO:0000256" key="3">
    <source>
        <dbReference type="ARBA" id="ARBA00022536"/>
    </source>
</evidence>
<keyword evidence="5 15" id="KW-0812">Transmembrane</keyword>
<dbReference type="PROSITE" id="PS50041">
    <property type="entry name" value="C_TYPE_LECTIN_2"/>
    <property type="match status" value="1"/>
</dbReference>
<evidence type="ECO:0000256" key="2">
    <source>
        <dbReference type="ARBA" id="ARBA00019822"/>
    </source>
</evidence>
<dbReference type="InterPro" id="IPR001881">
    <property type="entry name" value="EGF-like_Ca-bd_dom"/>
</dbReference>
<accession>A0AA88LXL1</accession>
<dbReference type="InterPro" id="IPR049883">
    <property type="entry name" value="NOTCH1_EGF-like"/>
</dbReference>
<dbReference type="Gene3D" id="2.10.25.10">
    <property type="entry name" value="Laminin"/>
    <property type="match status" value="2"/>
</dbReference>
<dbReference type="Proteomes" id="UP001187415">
    <property type="component" value="Unassembled WGS sequence"/>
</dbReference>
<feature type="chain" id="PRO_5041730565" description="Thrombomodulin" evidence="16">
    <location>
        <begin position="28"/>
        <end position="380"/>
    </location>
</feature>
<feature type="transmembrane region" description="Helical" evidence="15">
    <location>
        <begin position="328"/>
        <end position="349"/>
    </location>
</feature>
<dbReference type="Pfam" id="PF07645">
    <property type="entry name" value="EGF_CA"/>
    <property type="match status" value="1"/>
</dbReference>
<dbReference type="GO" id="GO:0005509">
    <property type="term" value="F:calcium ion binding"/>
    <property type="evidence" value="ECO:0007669"/>
    <property type="project" value="InterPro"/>
</dbReference>
<reference evidence="18" key="1">
    <citation type="submission" date="2023-07" db="EMBL/GenBank/DDBJ databases">
        <title>Chromosome-level Genome Assembly of Striped Snakehead (Channa striata).</title>
        <authorList>
            <person name="Liu H."/>
        </authorList>
    </citation>
    <scope>NUCLEOTIDE SEQUENCE</scope>
    <source>
        <strain evidence="18">Gz</strain>
        <tissue evidence="18">Muscle</tissue>
    </source>
</reference>
<keyword evidence="6 16" id="KW-0732">Signal</keyword>
<keyword evidence="4" id="KW-0597">Phosphoprotein</keyword>
<organism evidence="18 19">
    <name type="scientific">Channa striata</name>
    <name type="common">Snakehead murrel</name>
    <name type="synonym">Ophicephalus striatus</name>
    <dbReference type="NCBI Taxonomy" id="64152"/>
    <lineage>
        <taxon>Eukaryota</taxon>
        <taxon>Metazoa</taxon>
        <taxon>Chordata</taxon>
        <taxon>Craniata</taxon>
        <taxon>Vertebrata</taxon>
        <taxon>Euteleostomi</taxon>
        <taxon>Actinopterygii</taxon>
        <taxon>Neopterygii</taxon>
        <taxon>Teleostei</taxon>
        <taxon>Neoteleostei</taxon>
        <taxon>Acanthomorphata</taxon>
        <taxon>Anabantaria</taxon>
        <taxon>Anabantiformes</taxon>
        <taxon>Channoidei</taxon>
        <taxon>Channidae</taxon>
        <taxon>Channa</taxon>
    </lineage>
</organism>
<gene>
    <name evidence="18" type="ORF">Q5P01_020531</name>
</gene>
<evidence type="ECO:0000256" key="1">
    <source>
        <dbReference type="ARBA" id="ARBA00004479"/>
    </source>
</evidence>
<dbReference type="PROSITE" id="PS01187">
    <property type="entry name" value="EGF_CA"/>
    <property type="match status" value="1"/>
</dbReference>
<dbReference type="SMART" id="SM00034">
    <property type="entry name" value="CLECT"/>
    <property type="match status" value="1"/>
</dbReference>
<evidence type="ECO:0000256" key="13">
    <source>
        <dbReference type="ARBA" id="ARBA00045242"/>
    </source>
</evidence>
<sequence length="380" mass="42305">MVSLKLTMRLTVLMLILFLCSMKTGFGTTGTCRPICTGRNCITVNRDRVDFKTAKETCHNRNGELMTFQLETDMSTLVILSQELLGNFWIGLHLPAGACSNLSAPLRGYEWTSDRGLIPSFAPWKDSGEVSGPHCVSLSNDHKWTERPCTDKTDGFLCRATHKDACKAQALADPNTFKSSKGCSDSPCQHTCTDVKGGYVCSCLEGYVPDQKDLRLCIIHCGQKRCRPICERDNESCYCAEGYLMSEGFCEDINECLMDQCDQDCRNTNGSFVCSCKEGYKLEKQFKCIKAEDSESFDITTRVTEGFNEPAVNNNTLRTSSVSAGGFLWVWIFAAGAVLVLIFVVRFYVVRRLKLREQRSSQQPTADAPGNNIECLISSK</sequence>
<dbReference type="InterPro" id="IPR018097">
    <property type="entry name" value="EGF_Ca-bd_CS"/>
</dbReference>
<dbReference type="SMART" id="SM00179">
    <property type="entry name" value="EGF_CA"/>
    <property type="match status" value="2"/>
</dbReference>
<evidence type="ECO:0000256" key="15">
    <source>
        <dbReference type="SAM" id="Phobius"/>
    </source>
</evidence>
<dbReference type="InterPro" id="IPR051505">
    <property type="entry name" value="C-type_lectin_domain"/>
</dbReference>
<evidence type="ECO:0000256" key="10">
    <source>
        <dbReference type="ARBA" id="ARBA00022989"/>
    </source>
</evidence>
<evidence type="ECO:0000256" key="6">
    <source>
        <dbReference type="ARBA" id="ARBA00022729"/>
    </source>
</evidence>
<feature type="domain" description="C-type lectin" evidence="17">
    <location>
        <begin position="37"/>
        <end position="152"/>
    </location>
</feature>
<dbReference type="GO" id="GO:0016020">
    <property type="term" value="C:membrane"/>
    <property type="evidence" value="ECO:0007669"/>
    <property type="project" value="UniProtKB-SubCell"/>
</dbReference>
<keyword evidence="9" id="KW-0654">Proteoglycan</keyword>
<comment type="subunit">
    <text evidence="14">Interacts with ITGAL, ITGAM and ITGB2. Interacts with thrombin/F2; this interaction switches the specificity of thrombin from a procoagulant to an anticoagulant and antifibrinolytic protease. Interacts with ANGP1 and ANGP2; these interactions significantly inhibit the generation of activated PC and TAFIa/CPB2 by the thrombin/thrombomodulin complex. Interacts with PF4; this interaction enhances generation of activated protein C. Interacts with HMGB1; this interaction inhibits HMGB1 inflammatory activity.</text>
</comment>
<keyword evidence="19" id="KW-1185">Reference proteome</keyword>
<evidence type="ECO:0000256" key="12">
    <source>
        <dbReference type="ARBA" id="ARBA00023157"/>
    </source>
</evidence>
<dbReference type="SUPFAM" id="SSF57184">
    <property type="entry name" value="Growth factor receptor domain"/>
    <property type="match status" value="1"/>
</dbReference>
<dbReference type="SMART" id="SM00181">
    <property type="entry name" value="EGF"/>
    <property type="match status" value="3"/>
</dbReference>
<dbReference type="InterPro" id="IPR015149">
    <property type="entry name" value="Tme5_EGF-like"/>
</dbReference>
<evidence type="ECO:0000313" key="18">
    <source>
        <dbReference type="EMBL" id="KAK2826317.1"/>
    </source>
</evidence>
<evidence type="ECO:0000256" key="8">
    <source>
        <dbReference type="ARBA" id="ARBA00022737"/>
    </source>
</evidence>
<comment type="subcellular location">
    <subcellularLocation>
        <location evidence="1">Membrane</location>
        <topology evidence="1">Single-pass type I membrane protein</topology>
    </subcellularLocation>
</comment>
<name>A0AA88LXL1_CHASR</name>
<dbReference type="InterPro" id="IPR016186">
    <property type="entry name" value="C-type_lectin-like/link_sf"/>
</dbReference>
<dbReference type="GO" id="GO:0030246">
    <property type="term" value="F:carbohydrate binding"/>
    <property type="evidence" value="ECO:0007669"/>
    <property type="project" value="UniProtKB-KW"/>
</dbReference>
<keyword evidence="11 15" id="KW-0472">Membrane</keyword>
<evidence type="ECO:0000256" key="14">
    <source>
        <dbReference type="ARBA" id="ARBA00046453"/>
    </source>
</evidence>
<keyword evidence="7" id="KW-0430">Lectin</keyword>
<evidence type="ECO:0000313" key="19">
    <source>
        <dbReference type="Proteomes" id="UP001187415"/>
    </source>
</evidence>
<evidence type="ECO:0000256" key="4">
    <source>
        <dbReference type="ARBA" id="ARBA00022553"/>
    </source>
</evidence>
<dbReference type="EMBL" id="JAUPFM010000016">
    <property type="protein sequence ID" value="KAK2826317.1"/>
    <property type="molecule type" value="Genomic_DNA"/>
</dbReference>
<dbReference type="PROSITE" id="PS00010">
    <property type="entry name" value="ASX_HYDROXYL"/>
    <property type="match status" value="1"/>
</dbReference>
<proteinExistence type="predicted"/>
<feature type="signal peptide" evidence="16">
    <location>
        <begin position="1"/>
        <end position="27"/>
    </location>
</feature>
<keyword evidence="10 15" id="KW-1133">Transmembrane helix</keyword>